<proteinExistence type="predicted"/>
<name>A0AAW9HPA7_9ACTO</name>
<feature type="transmembrane region" description="Helical" evidence="1">
    <location>
        <begin position="409"/>
        <end position="434"/>
    </location>
</feature>
<dbReference type="Proteomes" id="UP001275049">
    <property type="component" value="Unassembled WGS sequence"/>
</dbReference>
<dbReference type="AlphaFoldDB" id="A0AAW9HPA7"/>
<dbReference type="RefSeq" id="WP_320755586.1">
    <property type="nucleotide sequence ID" value="NZ_JAWNGA010000020.1"/>
</dbReference>
<keyword evidence="4" id="KW-1185">Reference proteome</keyword>
<feature type="transmembrane region" description="Helical" evidence="1">
    <location>
        <begin position="290"/>
        <end position="312"/>
    </location>
</feature>
<dbReference type="PIRSF" id="PIRSF002746">
    <property type="entry name" value="Gluconate_transporter"/>
    <property type="match status" value="1"/>
</dbReference>
<feature type="transmembrane region" description="Helical" evidence="1">
    <location>
        <begin position="177"/>
        <end position="199"/>
    </location>
</feature>
<keyword evidence="1" id="KW-0472">Membrane</keyword>
<feature type="transmembrane region" description="Helical" evidence="1">
    <location>
        <begin position="105"/>
        <end position="133"/>
    </location>
</feature>
<feature type="transmembrane region" description="Helical" evidence="1">
    <location>
        <begin position="64"/>
        <end position="85"/>
    </location>
</feature>
<evidence type="ECO:0000313" key="4">
    <source>
        <dbReference type="Proteomes" id="UP001275049"/>
    </source>
</evidence>
<dbReference type="Proteomes" id="UP001281731">
    <property type="component" value="Unassembled WGS sequence"/>
</dbReference>
<feature type="transmembrane region" description="Helical" evidence="1">
    <location>
        <begin position="251"/>
        <end position="270"/>
    </location>
</feature>
<evidence type="ECO:0000313" key="3">
    <source>
        <dbReference type="EMBL" id="MDY5155602.1"/>
    </source>
</evidence>
<dbReference type="GO" id="GO:0005886">
    <property type="term" value="C:plasma membrane"/>
    <property type="evidence" value="ECO:0007669"/>
    <property type="project" value="TreeGrafter"/>
</dbReference>
<dbReference type="EMBL" id="JAWNGC010000014">
    <property type="protein sequence ID" value="MDY5155602.1"/>
    <property type="molecule type" value="Genomic_DNA"/>
</dbReference>
<feature type="transmembrane region" description="Helical" evidence="1">
    <location>
        <begin position="7"/>
        <end position="26"/>
    </location>
</feature>
<keyword evidence="1" id="KW-1133">Transmembrane helix</keyword>
<dbReference type="NCBIfam" id="TIGR00791">
    <property type="entry name" value="gntP"/>
    <property type="match status" value="1"/>
</dbReference>
<dbReference type="InterPro" id="IPR003474">
    <property type="entry name" value="Glcn_transporter"/>
</dbReference>
<organism evidence="3 5">
    <name type="scientific">Actinotignum urinale</name>
    <dbReference type="NCBI Taxonomy" id="190146"/>
    <lineage>
        <taxon>Bacteria</taxon>
        <taxon>Bacillati</taxon>
        <taxon>Actinomycetota</taxon>
        <taxon>Actinomycetes</taxon>
        <taxon>Actinomycetales</taxon>
        <taxon>Actinomycetaceae</taxon>
        <taxon>Actinotignum</taxon>
    </lineage>
</organism>
<feature type="transmembrane region" description="Helical" evidence="1">
    <location>
        <begin position="145"/>
        <end position="165"/>
    </location>
</feature>
<gene>
    <name evidence="3" type="ORF">R6G80_07710</name>
    <name evidence="2" type="ORF">R6G86_08625</name>
</gene>
<feature type="transmembrane region" description="Helical" evidence="1">
    <location>
        <begin position="32"/>
        <end position="52"/>
    </location>
</feature>
<dbReference type="PANTHER" id="PTHR30354">
    <property type="entry name" value="GNT FAMILY GLUCONATE TRANSPORTER"/>
    <property type="match status" value="1"/>
</dbReference>
<dbReference type="GO" id="GO:0015128">
    <property type="term" value="F:gluconate transmembrane transporter activity"/>
    <property type="evidence" value="ECO:0007669"/>
    <property type="project" value="InterPro"/>
</dbReference>
<feature type="transmembrane region" description="Helical" evidence="1">
    <location>
        <begin position="370"/>
        <end position="397"/>
    </location>
</feature>
<keyword evidence="1" id="KW-0812">Transmembrane</keyword>
<sequence length="471" mass="48842">MTLSTTGLVAVLLVAIAMIVVLIVVFKLHGSIALTIASIFTAAVTGVSPGNIGKLLEKGVGDTLGFLILIIGFGAILGKMLEVSGGAERLAKTMLKAFGEKRAPMVMTFLGLIAGIPVFVEVGFVLLVPLVFVVAKEVGCSKMRVGVPLAISLMIVHCILPPHPAATAIAGTLKADIGTVIMLGLVVGIPASLIGGPLYTKLALRKNEKEYIVANTPVIPGNVNRPAEVGGQLTEEVAHAEEMIDEQPTKLPGFGNTLFTILLPLLIMVTRTISDQTLPKGNGFHTAMSLIGHPIVALLISVLYAYCSLGLLRGLRLEKLSGITDGSFGPIGGVLLIIGAGGAFNEILKESGIAEALATAMKNFPISPIILAWLIALILHFAVGSATVAMISAAGIVEPMLHTTPGLSPVIIALAVGAGAIGLTHVTDSLFWLYKEFMGISVGEALKTLTIGTTIASVVALCSILIIHIFI</sequence>
<reference evidence="3 4" key="1">
    <citation type="submission" date="2023-10" db="EMBL/GenBank/DDBJ databases">
        <title>Whole Genome based description of the genera Actinobaculum and Actinotignum reveals a complex phylogenetic relationship within the species included in the genus Actinotignum.</title>
        <authorList>
            <person name="Jensen C.S."/>
            <person name="Dargis R."/>
            <person name="Kemp M."/>
            <person name="Christensen J.J."/>
        </authorList>
    </citation>
    <scope>NUCLEOTIDE SEQUENCE</scope>
    <source>
        <strain evidence="3">SLA_B511</strain>
        <strain evidence="2 4">SLA_B974</strain>
    </source>
</reference>
<comment type="caution">
    <text evidence="3">The sequence shown here is derived from an EMBL/GenBank/DDBJ whole genome shotgun (WGS) entry which is preliminary data.</text>
</comment>
<dbReference type="Pfam" id="PF02447">
    <property type="entry name" value="GntP_permease"/>
    <property type="match status" value="1"/>
</dbReference>
<feature type="transmembrane region" description="Helical" evidence="1">
    <location>
        <begin position="446"/>
        <end position="470"/>
    </location>
</feature>
<dbReference type="PANTHER" id="PTHR30354:SF6">
    <property type="entry name" value="D-SERINE TRANSPORTER DSDX"/>
    <property type="match status" value="1"/>
</dbReference>
<evidence type="ECO:0000256" key="1">
    <source>
        <dbReference type="SAM" id="Phobius"/>
    </source>
</evidence>
<evidence type="ECO:0000313" key="2">
    <source>
        <dbReference type="EMBL" id="MDY5133793.1"/>
    </source>
</evidence>
<accession>A0AAW9HPA7</accession>
<evidence type="ECO:0000313" key="5">
    <source>
        <dbReference type="Proteomes" id="UP001281731"/>
    </source>
</evidence>
<dbReference type="EMBL" id="JAWNGA010000020">
    <property type="protein sequence ID" value="MDY5133793.1"/>
    <property type="molecule type" value="Genomic_DNA"/>
</dbReference>
<protein>
    <submittedName>
        <fullName evidence="3">Gluconate:H+ symporter</fullName>
    </submittedName>
</protein>